<proteinExistence type="predicted"/>
<keyword evidence="2" id="KW-1185">Reference proteome</keyword>
<comment type="caution">
    <text evidence="1">The sequence shown here is derived from an EMBL/GenBank/DDBJ whole genome shotgun (WGS) entry which is preliminary data.</text>
</comment>
<reference evidence="2" key="1">
    <citation type="submission" date="2016-06" db="EMBL/GenBank/DDBJ databases">
        <title>Parallel loss of symbiosis genes in relatives of nitrogen-fixing non-legume Parasponia.</title>
        <authorList>
            <person name="Van Velzen R."/>
            <person name="Holmer R."/>
            <person name="Bu F."/>
            <person name="Rutten L."/>
            <person name="Van Zeijl A."/>
            <person name="Liu W."/>
            <person name="Santuari L."/>
            <person name="Cao Q."/>
            <person name="Sharma T."/>
            <person name="Shen D."/>
            <person name="Roswanjaya Y."/>
            <person name="Wardhani T."/>
            <person name="Kalhor M.S."/>
            <person name="Jansen J."/>
            <person name="Van den Hoogen J."/>
            <person name="Gungor B."/>
            <person name="Hartog M."/>
            <person name="Hontelez J."/>
            <person name="Verver J."/>
            <person name="Yang W.-C."/>
            <person name="Schijlen E."/>
            <person name="Repin R."/>
            <person name="Schilthuizen M."/>
            <person name="Schranz E."/>
            <person name="Heidstra R."/>
            <person name="Miyata K."/>
            <person name="Fedorova E."/>
            <person name="Kohlen W."/>
            <person name="Bisseling T."/>
            <person name="Smit S."/>
            <person name="Geurts R."/>
        </authorList>
    </citation>
    <scope>NUCLEOTIDE SEQUENCE [LARGE SCALE GENOMIC DNA]</scope>
    <source>
        <strain evidence="2">cv. WU1-14</strain>
    </source>
</reference>
<dbReference type="OrthoDB" id="10376241at2759"/>
<dbReference type="Proteomes" id="UP000237105">
    <property type="component" value="Unassembled WGS sequence"/>
</dbReference>
<name>A0A2P5B8C3_PARAD</name>
<evidence type="ECO:0000313" key="2">
    <source>
        <dbReference type="Proteomes" id="UP000237105"/>
    </source>
</evidence>
<protein>
    <submittedName>
        <fullName evidence="1">Uncharacterized protein</fullName>
    </submittedName>
</protein>
<accession>A0A2P5B8C3</accession>
<dbReference type="EMBL" id="JXTB01000338">
    <property type="protein sequence ID" value="PON45043.1"/>
    <property type="molecule type" value="Genomic_DNA"/>
</dbReference>
<organism evidence="1 2">
    <name type="scientific">Parasponia andersonii</name>
    <name type="common">Sponia andersonii</name>
    <dbReference type="NCBI Taxonomy" id="3476"/>
    <lineage>
        <taxon>Eukaryota</taxon>
        <taxon>Viridiplantae</taxon>
        <taxon>Streptophyta</taxon>
        <taxon>Embryophyta</taxon>
        <taxon>Tracheophyta</taxon>
        <taxon>Spermatophyta</taxon>
        <taxon>Magnoliopsida</taxon>
        <taxon>eudicotyledons</taxon>
        <taxon>Gunneridae</taxon>
        <taxon>Pentapetalae</taxon>
        <taxon>rosids</taxon>
        <taxon>fabids</taxon>
        <taxon>Rosales</taxon>
        <taxon>Cannabaceae</taxon>
        <taxon>Parasponia</taxon>
    </lineage>
</organism>
<dbReference type="AlphaFoldDB" id="A0A2P5B8C3"/>
<gene>
    <name evidence="1" type="ORF">PanWU01x14_261860</name>
</gene>
<sequence length="81" mass="9123">MAGPETKVTLYMVSPREKLNLGQCFVLVKRNKVNLSNSAIFRKRKTLYTMTVKAVQIVSATKIPCPNMPHPLHSISPENRV</sequence>
<evidence type="ECO:0000313" key="1">
    <source>
        <dbReference type="EMBL" id="PON45043.1"/>
    </source>
</evidence>